<evidence type="ECO:0000256" key="8">
    <source>
        <dbReference type="ARBA" id="ARBA00023065"/>
    </source>
</evidence>
<comment type="subcellular location">
    <subcellularLocation>
        <location evidence="10">Cell inner membrane</location>
        <topology evidence="10">Multi-pass membrane protein</topology>
    </subcellularLocation>
    <subcellularLocation>
        <location evidence="1">Cell membrane</location>
        <topology evidence="1">Multi-pass membrane protein</topology>
    </subcellularLocation>
</comment>
<evidence type="ECO:0000256" key="4">
    <source>
        <dbReference type="ARBA" id="ARBA00022538"/>
    </source>
</evidence>
<feature type="transmembrane region" description="Helical" evidence="12">
    <location>
        <begin position="40"/>
        <end position="59"/>
    </location>
</feature>
<keyword evidence="14" id="KW-1185">Reference proteome</keyword>
<feature type="binding site" evidence="11">
    <location>
        <position position="220"/>
    </location>
    <ligand>
        <name>K(+)</name>
        <dbReference type="ChEBI" id="CHEBI:29103"/>
    </ligand>
</feature>
<feature type="transmembrane region" description="Helical" evidence="12">
    <location>
        <begin position="177"/>
        <end position="201"/>
    </location>
</feature>
<dbReference type="GO" id="GO:0005886">
    <property type="term" value="C:plasma membrane"/>
    <property type="evidence" value="ECO:0007669"/>
    <property type="project" value="UniProtKB-SubCell"/>
</dbReference>
<feature type="transmembrane region" description="Helical" evidence="12">
    <location>
        <begin position="134"/>
        <end position="156"/>
    </location>
</feature>
<dbReference type="GO" id="GO:0015379">
    <property type="term" value="F:potassium:chloride symporter activity"/>
    <property type="evidence" value="ECO:0007669"/>
    <property type="project" value="InterPro"/>
</dbReference>
<dbReference type="Pfam" id="PF02386">
    <property type="entry name" value="TrkH"/>
    <property type="match status" value="1"/>
</dbReference>
<feature type="transmembrane region" description="Helical" evidence="12">
    <location>
        <begin position="455"/>
        <end position="481"/>
    </location>
</feature>
<dbReference type="PANTHER" id="PTHR32024">
    <property type="entry name" value="TRK SYSTEM POTASSIUM UPTAKE PROTEIN TRKG-RELATED"/>
    <property type="match status" value="1"/>
</dbReference>
<keyword evidence="8 10" id="KW-0406">Ion transport</keyword>
<organism evidence="13 14">
    <name type="scientific">Stella humosa</name>
    <dbReference type="NCBI Taxonomy" id="94"/>
    <lineage>
        <taxon>Bacteria</taxon>
        <taxon>Pseudomonadati</taxon>
        <taxon>Pseudomonadota</taxon>
        <taxon>Alphaproteobacteria</taxon>
        <taxon>Rhodospirillales</taxon>
        <taxon>Stellaceae</taxon>
        <taxon>Stella</taxon>
    </lineage>
</organism>
<feature type="transmembrane region" description="Helical" evidence="12">
    <location>
        <begin position="390"/>
        <end position="415"/>
    </location>
</feature>
<proteinExistence type="inferred from homology"/>
<dbReference type="RefSeq" id="WP_123692253.1">
    <property type="nucleotide sequence ID" value="NZ_AP019700.1"/>
</dbReference>
<dbReference type="PANTHER" id="PTHR32024:SF3">
    <property type="entry name" value="TRK SYSTEM POTASSIUM UPTAKE PROTEIN"/>
    <property type="match status" value="1"/>
</dbReference>
<evidence type="ECO:0000256" key="1">
    <source>
        <dbReference type="ARBA" id="ARBA00004651"/>
    </source>
</evidence>
<dbReference type="OrthoDB" id="9810952at2"/>
<protein>
    <recommendedName>
        <fullName evidence="10">Trk system potassium uptake protein</fullName>
    </recommendedName>
</protein>
<dbReference type="EMBL" id="RJKX01000015">
    <property type="protein sequence ID" value="ROP84371.1"/>
    <property type="molecule type" value="Genomic_DNA"/>
</dbReference>
<dbReference type="AlphaFoldDB" id="A0A3N1KUW2"/>
<name>A0A3N1KUW2_9PROT</name>
<feature type="binding site" evidence="11">
    <location>
        <position position="432"/>
    </location>
    <ligand>
        <name>K(+)</name>
        <dbReference type="ChEBI" id="CHEBI:29103"/>
    </ligand>
</feature>
<dbReference type="GO" id="GO:0046872">
    <property type="term" value="F:metal ion binding"/>
    <property type="evidence" value="ECO:0007669"/>
    <property type="project" value="UniProtKB-KW"/>
</dbReference>
<feature type="transmembrane region" description="Helical" evidence="12">
    <location>
        <begin position="237"/>
        <end position="260"/>
    </location>
</feature>
<feature type="transmembrane region" description="Helical" evidence="12">
    <location>
        <begin position="71"/>
        <end position="92"/>
    </location>
</feature>
<evidence type="ECO:0000256" key="7">
    <source>
        <dbReference type="ARBA" id="ARBA00022989"/>
    </source>
</evidence>
<keyword evidence="9 10" id="KW-0472">Membrane</keyword>
<dbReference type="InterPro" id="IPR004772">
    <property type="entry name" value="TrkH"/>
</dbReference>
<evidence type="ECO:0000313" key="14">
    <source>
        <dbReference type="Proteomes" id="UP000278222"/>
    </source>
</evidence>
<keyword evidence="10" id="KW-0997">Cell inner membrane</keyword>
<evidence type="ECO:0000256" key="9">
    <source>
        <dbReference type="ARBA" id="ARBA00023136"/>
    </source>
</evidence>
<sequence length="483" mass="51539">MPALRPIFHIIGLLLGVVAGAMTLPALLDWADGNDGWRAFAMSATLTLFVGVGMALACQPAGRIALTVRQTFVLTVAVWLFICAFGALPFILGASQLSVPGAFFETMSGLTTSGGTVIVGLEKLPRGILLWRSLLVMLGGAGIVVMAVAVLPFLRIGGMQLFRTESSDRSDKLLPRVSQMAGALVAVYFTLVALCFCLLWAVGLGFFDAICHALTTVATGGFANYDSSIGHFGNPAAEVVITAFMLLGGTTLAIFIRFARGDFRPLWQDSQLHWYFGIFAVFTLSIALWQITINNADPVHALRASAFSVASVLTTTGFATDDYSLWGSYPVVCFFFLTFLGGMTGSTSGGIKIFRLQVFYSVAKVQIDRLMQPHRVILPLFNGRAVAEPIVFSVLAFLTLYGISFGFIALALSLFGQDLVTSLSGAASALGNVGPGLGEVIGPAGNFSTMPDGALWVLSFGMLLGRLELLTVFVLFTPAFWRD</sequence>
<keyword evidence="5 12" id="KW-0812">Transmembrane</keyword>
<evidence type="ECO:0000256" key="11">
    <source>
        <dbReference type="PIRSR" id="PIRSR006247-1"/>
    </source>
</evidence>
<gene>
    <name evidence="13" type="ORF">EDC65_3722</name>
</gene>
<feature type="binding site" evidence="11">
    <location>
        <position position="433"/>
    </location>
    <ligand>
        <name>K(+)</name>
        <dbReference type="ChEBI" id="CHEBI:29103"/>
    </ligand>
</feature>
<dbReference type="PIRSF" id="PIRSF006247">
    <property type="entry name" value="TrkH"/>
    <property type="match status" value="1"/>
</dbReference>
<evidence type="ECO:0000256" key="5">
    <source>
        <dbReference type="ARBA" id="ARBA00022692"/>
    </source>
</evidence>
<keyword evidence="7 12" id="KW-1133">Transmembrane helix</keyword>
<evidence type="ECO:0000256" key="3">
    <source>
        <dbReference type="ARBA" id="ARBA00022475"/>
    </source>
</evidence>
<keyword evidence="4 10" id="KW-0633">Potassium transport</keyword>
<keyword evidence="2 10" id="KW-0813">Transport</keyword>
<feature type="binding site" evidence="11">
    <location>
        <position position="112"/>
    </location>
    <ligand>
        <name>K(+)</name>
        <dbReference type="ChEBI" id="CHEBI:29103"/>
    </ligand>
</feature>
<evidence type="ECO:0000256" key="6">
    <source>
        <dbReference type="ARBA" id="ARBA00022958"/>
    </source>
</evidence>
<dbReference type="InterPro" id="IPR003445">
    <property type="entry name" value="Cat_transpt"/>
</dbReference>
<dbReference type="Proteomes" id="UP000278222">
    <property type="component" value="Unassembled WGS sequence"/>
</dbReference>
<feature type="transmembrane region" description="Helical" evidence="12">
    <location>
        <begin position="272"/>
        <end position="289"/>
    </location>
</feature>
<keyword evidence="3 10" id="KW-1003">Cell membrane</keyword>
<reference evidence="13 14" key="1">
    <citation type="submission" date="2018-11" db="EMBL/GenBank/DDBJ databases">
        <title>Genomic Encyclopedia of Type Strains, Phase IV (KMG-IV): sequencing the most valuable type-strain genomes for metagenomic binning, comparative biology and taxonomic classification.</title>
        <authorList>
            <person name="Goeker M."/>
        </authorList>
    </citation>
    <scope>NUCLEOTIDE SEQUENCE [LARGE SCALE GENOMIC DNA]</scope>
    <source>
        <strain evidence="13 14">DSM 5900</strain>
    </source>
</reference>
<feature type="transmembrane region" description="Helical" evidence="12">
    <location>
        <begin position="326"/>
        <end position="345"/>
    </location>
</feature>
<comment type="similarity">
    <text evidence="10">Belongs to the TrkH potassium transport family.</text>
</comment>
<accession>A0A3N1KUW2</accession>
<comment type="function">
    <text evidence="10">Low-affinity potassium transport system. Interacts with Trk system potassium uptake protein TrkA.</text>
</comment>
<evidence type="ECO:0000256" key="12">
    <source>
        <dbReference type="SAM" id="Phobius"/>
    </source>
</evidence>
<keyword evidence="6 10" id="KW-0630">Potassium</keyword>
<evidence type="ECO:0000313" key="13">
    <source>
        <dbReference type="EMBL" id="ROP84371.1"/>
    </source>
</evidence>
<evidence type="ECO:0000256" key="10">
    <source>
        <dbReference type="PIRNR" id="PIRNR006247"/>
    </source>
</evidence>
<feature type="transmembrane region" description="Helical" evidence="12">
    <location>
        <begin position="7"/>
        <end position="28"/>
    </location>
</feature>
<feature type="binding site" evidence="11">
    <location>
        <position position="316"/>
    </location>
    <ligand>
        <name>K(+)</name>
        <dbReference type="ChEBI" id="CHEBI:29103"/>
    </ligand>
</feature>
<feature type="binding site" evidence="11">
    <location>
        <position position="315"/>
    </location>
    <ligand>
        <name>K(+)</name>
        <dbReference type="ChEBI" id="CHEBI:29103"/>
    </ligand>
</feature>
<evidence type="ECO:0000256" key="2">
    <source>
        <dbReference type="ARBA" id="ARBA00022448"/>
    </source>
</evidence>
<keyword evidence="11" id="KW-0479">Metal-binding</keyword>
<comment type="caution">
    <text evidence="13">The sequence shown here is derived from an EMBL/GenBank/DDBJ whole genome shotgun (WGS) entry which is preliminary data.</text>
</comment>